<organism evidence="2 3">
    <name type="scientific">Eragrostis curvula</name>
    <name type="common">weeping love grass</name>
    <dbReference type="NCBI Taxonomy" id="38414"/>
    <lineage>
        <taxon>Eukaryota</taxon>
        <taxon>Viridiplantae</taxon>
        <taxon>Streptophyta</taxon>
        <taxon>Embryophyta</taxon>
        <taxon>Tracheophyta</taxon>
        <taxon>Spermatophyta</taxon>
        <taxon>Magnoliopsida</taxon>
        <taxon>Liliopsida</taxon>
        <taxon>Poales</taxon>
        <taxon>Poaceae</taxon>
        <taxon>PACMAD clade</taxon>
        <taxon>Chloridoideae</taxon>
        <taxon>Eragrostideae</taxon>
        <taxon>Eragrostidinae</taxon>
        <taxon>Eragrostis</taxon>
    </lineage>
</organism>
<feature type="region of interest" description="Disordered" evidence="1">
    <location>
        <begin position="71"/>
        <end position="93"/>
    </location>
</feature>
<dbReference type="PANTHER" id="PTHR48237">
    <property type="entry name" value="GAMMA-TUBULIN COMPLEX COMPONENT"/>
    <property type="match status" value="1"/>
</dbReference>
<evidence type="ECO:0000256" key="1">
    <source>
        <dbReference type="SAM" id="MobiDB-lite"/>
    </source>
</evidence>
<keyword evidence="3" id="KW-1185">Reference proteome</keyword>
<name>A0A5J9T072_9POAL</name>
<gene>
    <name evidence="2" type="ORF">EJB05_47808</name>
</gene>
<sequence length="228" mass="24896">MILQQQADIVKANLLFFLFGPGRQLKCGRVKRGILIADKSFLFCCSHCGLTMGAQYNCKNDEGEMAQQHAAAVAADDDGESPSSTPGQQDENKRWLQTLSEPELDLVISLKELVVAQATSAGHAYLADKFNLHTLRALGDVLLEHFKERLEQTSGGNTIMLHTLGLLSDPDEHVPTNGSSSQPVVPGPNQLHPMSNGVEKKRKQMQHGLGEEGALSSKKRKIDGVREE</sequence>
<evidence type="ECO:0000313" key="2">
    <source>
        <dbReference type="EMBL" id="TVU04678.1"/>
    </source>
</evidence>
<proteinExistence type="predicted"/>
<comment type="caution">
    <text evidence="2">The sequence shown here is derived from an EMBL/GenBank/DDBJ whole genome shotgun (WGS) entry which is preliminary data.</text>
</comment>
<dbReference type="EMBL" id="RWGY01000051">
    <property type="protein sequence ID" value="TVU04678.1"/>
    <property type="molecule type" value="Genomic_DNA"/>
</dbReference>
<dbReference type="Proteomes" id="UP000324897">
    <property type="component" value="Unassembled WGS sequence"/>
</dbReference>
<dbReference type="PANTHER" id="PTHR48237:SF1">
    <property type="entry name" value="SPC97_SPC98 FAMILY OF SPINDLE POLE BODY (SBP) COMPONENT"/>
    <property type="match status" value="1"/>
</dbReference>
<reference evidence="2 3" key="1">
    <citation type="journal article" date="2019" name="Sci. Rep.">
        <title>A high-quality genome of Eragrostis curvula grass provides insights into Poaceae evolution and supports new strategies to enhance forage quality.</title>
        <authorList>
            <person name="Carballo J."/>
            <person name="Santos B.A.C.M."/>
            <person name="Zappacosta D."/>
            <person name="Garbus I."/>
            <person name="Selva J.P."/>
            <person name="Gallo C.A."/>
            <person name="Diaz A."/>
            <person name="Albertini E."/>
            <person name="Caccamo M."/>
            <person name="Echenique V."/>
        </authorList>
    </citation>
    <scope>NUCLEOTIDE SEQUENCE [LARGE SCALE GENOMIC DNA]</scope>
    <source>
        <strain evidence="3">cv. Victoria</strain>
        <tissue evidence="2">Leaf</tissue>
    </source>
</reference>
<feature type="region of interest" description="Disordered" evidence="1">
    <location>
        <begin position="170"/>
        <end position="228"/>
    </location>
</feature>
<protein>
    <submittedName>
        <fullName evidence="2">Uncharacterized protein</fullName>
    </submittedName>
</protein>
<dbReference type="Gramene" id="TVU04678">
    <property type="protein sequence ID" value="TVU04678"/>
    <property type="gene ID" value="EJB05_47808"/>
</dbReference>
<dbReference type="AlphaFoldDB" id="A0A5J9T072"/>
<evidence type="ECO:0000313" key="3">
    <source>
        <dbReference type="Proteomes" id="UP000324897"/>
    </source>
</evidence>
<feature type="compositionally biased region" description="Polar residues" evidence="1">
    <location>
        <begin position="81"/>
        <end position="93"/>
    </location>
</feature>
<accession>A0A5J9T072</accession>